<evidence type="ECO:0000256" key="2">
    <source>
        <dbReference type="SAM" id="MobiDB-lite"/>
    </source>
</evidence>
<dbReference type="GO" id="GO:0016787">
    <property type="term" value="F:hydrolase activity"/>
    <property type="evidence" value="ECO:0007669"/>
    <property type="project" value="UniProtKB-KW"/>
</dbReference>
<protein>
    <submittedName>
        <fullName evidence="4">Carbon-nitrogen hydrolase family protein</fullName>
    </submittedName>
</protein>
<dbReference type="Gene3D" id="3.60.110.10">
    <property type="entry name" value="Carbon-nitrogen hydrolase"/>
    <property type="match status" value="1"/>
</dbReference>
<feature type="region of interest" description="Disordered" evidence="2">
    <location>
        <begin position="279"/>
        <end position="298"/>
    </location>
</feature>
<dbReference type="PROSITE" id="PS50263">
    <property type="entry name" value="CN_HYDROLASE"/>
    <property type="match status" value="1"/>
</dbReference>
<dbReference type="Proteomes" id="UP000621266">
    <property type="component" value="Unassembled WGS sequence"/>
</dbReference>
<reference evidence="4 5" key="1">
    <citation type="submission" date="2019-10" db="EMBL/GenBank/DDBJ databases">
        <title>Streptomyces tenebrisbrunneis sp.nov., an endogenous actinomycete isolated from of Lycium ruthenicum.</title>
        <authorList>
            <person name="Ma L."/>
        </authorList>
    </citation>
    <scope>NUCLEOTIDE SEQUENCE [LARGE SCALE GENOMIC DNA]</scope>
    <source>
        <strain evidence="4 5">TRM 66187</strain>
    </source>
</reference>
<dbReference type="Pfam" id="PF00795">
    <property type="entry name" value="CN_hydrolase"/>
    <property type="match status" value="1"/>
</dbReference>
<dbReference type="CDD" id="cd07197">
    <property type="entry name" value="nitrilase"/>
    <property type="match status" value="1"/>
</dbReference>
<dbReference type="InterPro" id="IPR036526">
    <property type="entry name" value="C-N_Hydrolase_sf"/>
</dbReference>
<dbReference type="InterPro" id="IPR003010">
    <property type="entry name" value="C-N_Hydrolase"/>
</dbReference>
<dbReference type="SUPFAM" id="SSF56317">
    <property type="entry name" value="Carbon-nitrogen hydrolase"/>
    <property type="match status" value="1"/>
</dbReference>
<comment type="caution">
    <text evidence="4">The sequence shown here is derived from an EMBL/GenBank/DDBJ whole genome shotgun (WGS) entry which is preliminary data.</text>
</comment>
<feature type="domain" description="CN hydrolase" evidence="3">
    <location>
        <begin position="5"/>
        <end position="242"/>
    </location>
</feature>
<dbReference type="PANTHER" id="PTHR43674">
    <property type="entry name" value="NITRILASE C965.09-RELATED"/>
    <property type="match status" value="1"/>
</dbReference>
<accession>A0ABQ7FK12</accession>
<proteinExistence type="predicted"/>
<organism evidence="4 5">
    <name type="scientific">Streptomyces lycii</name>
    <dbReference type="NCBI Taxonomy" id="2654337"/>
    <lineage>
        <taxon>Bacteria</taxon>
        <taxon>Bacillati</taxon>
        <taxon>Actinomycetota</taxon>
        <taxon>Actinomycetes</taxon>
        <taxon>Kitasatosporales</taxon>
        <taxon>Streptomycetaceae</taxon>
        <taxon>Streptomyces</taxon>
    </lineage>
</organism>
<gene>
    <name evidence="4" type="ORF">GCU69_10185</name>
</gene>
<dbReference type="InterPro" id="IPR050345">
    <property type="entry name" value="Aliph_Amidase/BUP"/>
</dbReference>
<keyword evidence="1 4" id="KW-0378">Hydrolase</keyword>
<name>A0ABQ7FK12_9ACTN</name>
<evidence type="ECO:0000313" key="4">
    <source>
        <dbReference type="EMBL" id="KAF4409185.1"/>
    </source>
</evidence>
<dbReference type="EMBL" id="WHPN01000244">
    <property type="protein sequence ID" value="KAF4409185.1"/>
    <property type="molecule type" value="Genomic_DNA"/>
</dbReference>
<evidence type="ECO:0000256" key="1">
    <source>
        <dbReference type="ARBA" id="ARBA00022801"/>
    </source>
</evidence>
<evidence type="ECO:0000313" key="5">
    <source>
        <dbReference type="Proteomes" id="UP000621266"/>
    </source>
</evidence>
<dbReference type="RefSeq" id="WP_156205724.1">
    <property type="nucleotide sequence ID" value="NZ_WHPN01000244.1"/>
</dbReference>
<dbReference type="PANTHER" id="PTHR43674:SF2">
    <property type="entry name" value="BETA-UREIDOPROPIONASE"/>
    <property type="match status" value="1"/>
</dbReference>
<sequence length="298" mass="32168">MASPLPLALVQAPAHPSADLDSFAASLEQLARRRPAVRLYVYPELHLAEPHPGPGAPGTPCEELAEPLDGARDRRLAALAGDLGIWLVPGTVYERGADGRVYNTAPVYSPAGRRVTSYRKICPWRPYETTAPGTEFVVFDMDDHGRIGLSICYDAWFPEIARNLAWLGADLIVNPVQTPTSDREQEVVLARANAIANQVFVASVNAAGPTGVGRSLLVDPEGRIRTQAPGAEDCVLTDVIDLGDSARVRRYGTAGLSRPWEQFRPGDAPLELPLYSGRIDPRTWSTGPGPARSGTEED</sequence>
<keyword evidence="5" id="KW-1185">Reference proteome</keyword>
<evidence type="ECO:0000259" key="3">
    <source>
        <dbReference type="PROSITE" id="PS50263"/>
    </source>
</evidence>